<dbReference type="RefSeq" id="WP_008306777.1">
    <property type="nucleotide sequence ID" value="NZ_BMZC01000001.1"/>
</dbReference>
<name>A0A8H9LUT4_9ALTE</name>
<dbReference type="GO" id="GO:0003824">
    <property type="term" value="F:catalytic activity"/>
    <property type="evidence" value="ECO:0007669"/>
    <property type="project" value="InterPro"/>
</dbReference>
<sequence>MSIDAKNKEKLELEDQKILDKFLKANQLFYGPDPEIMDYHGLCERTEEEERILSQYFDSHKANLCRGRVLSALDETHTMVEQMGVAPGAKWGDIVTSIFTASGDMASTGTHGLVAFASIVGYPIRFINKYWVNDPTVGVRDGDAFIHNDSRYGNIHNTDQSMMMPVFWEGKLVCWVSSTIHEGENGAIEPGGMPSIAESKYDEGLKMCPFKVVENDELRRDILTFLQNSVRDPKLQLADMKVKLHVAIRLRERALAIIEEFGVDYLIGTLRKSLEDTETMVRERITEVPNGTYRINTFLDSTLRENMISKVPMRVTIKDDRMIWNFQGAAPQFTNRSINAVGASFKTCLATGLTLWVWPDLPKNQASFAPIEVEFDNNSLVNSSVEAPNAMSLLSIFRAFSLPAATLAKAQFCMPKRFTAVSAASYNQPATFVYGGLTQHSEITGNFCADINGNGTGGREDKDGEHAISPVFGYMADTGEMELAEEELPYIRLVSQKLTKDRVGFGKYRSGQGYEQIATVRDSSEFGFMSGQCGAKHNTSPGLFGGYACPTYPLAKIKNINILETLQNNPELFEFDLIELMNSQKIPGGKYSTQGAMNFEFCAVGELYMICQGAGGGYGDVLDREPSMVMKDLEEGLLSDEMALSIYKVSYNSENLVLDNEGTQRLREQEKKARIARGVPYDEFVKRWVKKSPPEDLPYMGSWGDDDSKLIISSPGEKRRVIEAGSEGVMLGNPKDLRIATLEDEVKALKKQLNNA</sequence>
<organism evidence="2 3">
    <name type="scientific">Paraglaciecola chathamensis</name>
    <dbReference type="NCBI Taxonomy" id="368405"/>
    <lineage>
        <taxon>Bacteria</taxon>
        <taxon>Pseudomonadati</taxon>
        <taxon>Pseudomonadota</taxon>
        <taxon>Gammaproteobacteria</taxon>
        <taxon>Alteromonadales</taxon>
        <taxon>Alteromonadaceae</taxon>
        <taxon>Paraglaciecola</taxon>
    </lineage>
</organism>
<dbReference type="EMBL" id="BMZC01000001">
    <property type="protein sequence ID" value="GGZ48504.1"/>
    <property type="molecule type" value="Genomic_DNA"/>
</dbReference>
<protein>
    <submittedName>
        <fullName evidence="2">5-oxoprolinase</fullName>
    </submittedName>
</protein>
<dbReference type="Pfam" id="PF02538">
    <property type="entry name" value="Hydantoinase_B"/>
    <property type="match status" value="1"/>
</dbReference>
<reference evidence="2" key="2">
    <citation type="submission" date="2020-09" db="EMBL/GenBank/DDBJ databases">
        <authorList>
            <person name="Sun Q."/>
            <person name="Kim S."/>
        </authorList>
    </citation>
    <scope>NUCLEOTIDE SEQUENCE</scope>
    <source>
        <strain evidence="2">KCTC 32337</strain>
    </source>
</reference>
<comment type="caution">
    <text evidence="2">The sequence shown here is derived from an EMBL/GenBank/DDBJ whole genome shotgun (WGS) entry which is preliminary data.</text>
</comment>
<reference evidence="2" key="1">
    <citation type="journal article" date="2014" name="Int. J. Syst. Evol. Microbiol.">
        <title>Complete genome sequence of Corynebacterium casei LMG S-19264T (=DSM 44701T), isolated from a smear-ripened cheese.</title>
        <authorList>
            <consortium name="US DOE Joint Genome Institute (JGI-PGF)"/>
            <person name="Walter F."/>
            <person name="Albersmeier A."/>
            <person name="Kalinowski J."/>
            <person name="Ruckert C."/>
        </authorList>
    </citation>
    <scope>NUCLEOTIDE SEQUENCE</scope>
    <source>
        <strain evidence="2">KCTC 32337</strain>
    </source>
</reference>
<dbReference type="InterPro" id="IPR003692">
    <property type="entry name" value="Hydantoinase_B"/>
</dbReference>
<dbReference type="AlphaFoldDB" id="A0A8H9LUT4"/>
<accession>A0A8H9LUT4</accession>
<evidence type="ECO:0000313" key="2">
    <source>
        <dbReference type="EMBL" id="GGZ48504.1"/>
    </source>
</evidence>
<evidence type="ECO:0000259" key="1">
    <source>
        <dbReference type="Pfam" id="PF02538"/>
    </source>
</evidence>
<feature type="domain" description="Hydantoinase B/oxoprolinase" evidence="1">
    <location>
        <begin position="62"/>
        <end position="620"/>
    </location>
</feature>
<evidence type="ECO:0000313" key="3">
    <source>
        <dbReference type="Proteomes" id="UP000622604"/>
    </source>
</evidence>
<gene>
    <name evidence="2" type="ORF">GCM10011274_02990</name>
</gene>
<proteinExistence type="predicted"/>
<dbReference type="Proteomes" id="UP000622604">
    <property type="component" value="Unassembled WGS sequence"/>
</dbReference>